<keyword evidence="2" id="KW-1185">Reference proteome</keyword>
<evidence type="ECO:0000313" key="1">
    <source>
        <dbReference type="EMBL" id="KIK76910.1"/>
    </source>
</evidence>
<sequence>MSTRTKPNVQIHENVLILTVDNLLTGWPTYIIDFTPEQLGPMKLLLRLNDTRKALEQDEAYRIIPKYTNTIPVELHGICKGPKLAKCNIFDHDLVDDTPWPPIRPRAFREVGMNVPMTSLHMIKTIPTPVKAVSAGKENSHI</sequence>
<organism evidence="1 2">
    <name type="scientific">Paxillus rubicundulus Ve08.2h10</name>
    <dbReference type="NCBI Taxonomy" id="930991"/>
    <lineage>
        <taxon>Eukaryota</taxon>
        <taxon>Fungi</taxon>
        <taxon>Dikarya</taxon>
        <taxon>Basidiomycota</taxon>
        <taxon>Agaricomycotina</taxon>
        <taxon>Agaricomycetes</taxon>
        <taxon>Agaricomycetidae</taxon>
        <taxon>Boletales</taxon>
        <taxon>Paxilineae</taxon>
        <taxon>Paxillaceae</taxon>
        <taxon>Paxillus</taxon>
    </lineage>
</organism>
<dbReference type="EMBL" id="KN827238">
    <property type="protein sequence ID" value="KIK76910.1"/>
    <property type="molecule type" value="Genomic_DNA"/>
</dbReference>
<gene>
    <name evidence="1" type="ORF">PAXRUDRAFT_17866</name>
</gene>
<protein>
    <submittedName>
        <fullName evidence="1">Uncharacterized protein</fullName>
    </submittedName>
</protein>
<dbReference type="InParanoid" id="A0A0D0DGA3"/>
<proteinExistence type="predicted"/>
<name>A0A0D0DGA3_9AGAM</name>
<dbReference type="AlphaFoldDB" id="A0A0D0DGA3"/>
<accession>A0A0D0DGA3</accession>
<dbReference type="HOGENOM" id="CLU_090730_0_0_1"/>
<reference evidence="1 2" key="1">
    <citation type="submission" date="2014-04" db="EMBL/GenBank/DDBJ databases">
        <authorList>
            <consortium name="DOE Joint Genome Institute"/>
            <person name="Kuo A."/>
            <person name="Kohler A."/>
            <person name="Jargeat P."/>
            <person name="Nagy L.G."/>
            <person name="Floudas D."/>
            <person name="Copeland A."/>
            <person name="Barry K.W."/>
            <person name="Cichocki N."/>
            <person name="Veneault-Fourrey C."/>
            <person name="LaButti K."/>
            <person name="Lindquist E.A."/>
            <person name="Lipzen A."/>
            <person name="Lundell T."/>
            <person name="Morin E."/>
            <person name="Murat C."/>
            <person name="Sun H."/>
            <person name="Tunlid A."/>
            <person name="Henrissat B."/>
            <person name="Grigoriev I.V."/>
            <person name="Hibbett D.S."/>
            <person name="Martin F."/>
            <person name="Nordberg H.P."/>
            <person name="Cantor M.N."/>
            <person name="Hua S.X."/>
        </authorList>
    </citation>
    <scope>NUCLEOTIDE SEQUENCE [LARGE SCALE GENOMIC DNA]</scope>
    <source>
        <strain evidence="1 2">Ve08.2h10</strain>
    </source>
</reference>
<dbReference type="Proteomes" id="UP000054538">
    <property type="component" value="Unassembled WGS sequence"/>
</dbReference>
<evidence type="ECO:0000313" key="2">
    <source>
        <dbReference type="Proteomes" id="UP000054538"/>
    </source>
</evidence>
<dbReference type="OrthoDB" id="2650059at2759"/>
<reference evidence="2" key="2">
    <citation type="submission" date="2015-01" db="EMBL/GenBank/DDBJ databases">
        <title>Evolutionary Origins and Diversification of the Mycorrhizal Mutualists.</title>
        <authorList>
            <consortium name="DOE Joint Genome Institute"/>
            <consortium name="Mycorrhizal Genomics Consortium"/>
            <person name="Kohler A."/>
            <person name="Kuo A."/>
            <person name="Nagy L.G."/>
            <person name="Floudas D."/>
            <person name="Copeland A."/>
            <person name="Barry K.W."/>
            <person name="Cichocki N."/>
            <person name="Veneault-Fourrey C."/>
            <person name="LaButti K."/>
            <person name="Lindquist E.A."/>
            <person name="Lipzen A."/>
            <person name="Lundell T."/>
            <person name="Morin E."/>
            <person name="Murat C."/>
            <person name="Riley R."/>
            <person name="Ohm R."/>
            <person name="Sun H."/>
            <person name="Tunlid A."/>
            <person name="Henrissat B."/>
            <person name="Grigoriev I.V."/>
            <person name="Hibbett D.S."/>
            <person name="Martin F."/>
        </authorList>
    </citation>
    <scope>NUCLEOTIDE SEQUENCE [LARGE SCALE GENOMIC DNA]</scope>
    <source>
        <strain evidence="2">Ve08.2h10</strain>
    </source>
</reference>